<dbReference type="EMBL" id="LR590484">
    <property type="protein sequence ID" value="VTR33995.1"/>
    <property type="molecule type" value="Genomic_DNA"/>
</dbReference>
<dbReference type="PROSITE" id="PS51257">
    <property type="entry name" value="PROKAR_LIPOPROTEIN"/>
    <property type="match status" value="1"/>
</dbReference>
<protein>
    <recommendedName>
        <fullName evidence="3">DUF4625 domain-containing protein</fullName>
    </recommendedName>
</protein>
<evidence type="ECO:0008006" key="3">
    <source>
        <dbReference type="Google" id="ProtNLM"/>
    </source>
</evidence>
<dbReference type="Pfam" id="PF15418">
    <property type="entry name" value="DUF4625"/>
    <property type="match status" value="1"/>
</dbReference>
<sequence>MHMKTRNINLLMLFTALLIGFLSSCKKDDVDIPAGVKPQISALEIGSGNNKTAKAGADLHLEAEIVAEALIDKIDIEIHQEGGANFKFSKTYTEGKYIGVKNANFHEHVDIPSEAPAGTYHFHLTVTDKAGASTTVESPLTIEAAEAKVAFKLIFTEVDAHAHGDHFHDIAEKTGVEPLTVSFGNDGKALSGAHADISPEAVYKIEFKQFDASGKEIQGQYIKDKATASFYKAFLTGGGFVLNPNSSTSTGAVFQPKEATYGDGTAVSGAVETTGIISYFTAGKDNAGEKEVTYVLRKFDDATTKASVTRVDWNLSDYASKFAGQDIVRLTFELHAEEGGH</sequence>
<name>A0A4U9UKE6_9SPHI</name>
<dbReference type="KEGG" id="stha:NCTC11429_01261"/>
<proteinExistence type="predicted"/>
<dbReference type="AlphaFoldDB" id="A0A4U9UKE6"/>
<reference evidence="1 2" key="1">
    <citation type="submission" date="2019-05" db="EMBL/GenBank/DDBJ databases">
        <authorList>
            <consortium name="Pathogen Informatics"/>
        </authorList>
    </citation>
    <scope>NUCLEOTIDE SEQUENCE [LARGE SCALE GENOMIC DNA]</scope>
    <source>
        <strain evidence="1 2">NCTC11429</strain>
    </source>
</reference>
<organism evidence="1 2">
    <name type="scientific">Sphingobacterium thalpophilum</name>
    <dbReference type="NCBI Taxonomy" id="259"/>
    <lineage>
        <taxon>Bacteria</taxon>
        <taxon>Pseudomonadati</taxon>
        <taxon>Bacteroidota</taxon>
        <taxon>Sphingobacteriia</taxon>
        <taxon>Sphingobacteriales</taxon>
        <taxon>Sphingobacteriaceae</taxon>
        <taxon>Sphingobacterium</taxon>
    </lineage>
</organism>
<accession>A0A4U9UKE6</accession>
<dbReference type="Proteomes" id="UP000308196">
    <property type="component" value="Chromosome"/>
</dbReference>
<dbReference type="STRING" id="1123265.GCA_000686625_01698"/>
<gene>
    <name evidence="1" type="ORF">NCTC11429_01261</name>
</gene>
<evidence type="ECO:0000313" key="1">
    <source>
        <dbReference type="EMBL" id="VTR33995.1"/>
    </source>
</evidence>
<evidence type="ECO:0000313" key="2">
    <source>
        <dbReference type="Proteomes" id="UP000308196"/>
    </source>
</evidence>
<dbReference type="InterPro" id="IPR027829">
    <property type="entry name" value="DUF4625"/>
</dbReference>